<dbReference type="Pfam" id="PF12698">
    <property type="entry name" value="ABC2_membrane_3"/>
    <property type="match status" value="1"/>
</dbReference>
<proteinExistence type="predicted"/>
<keyword evidence="3 5" id="KW-1133">Transmembrane helix</keyword>
<keyword evidence="4 5" id="KW-0472">Membrane</keyword>
<feature type="transmembrane region" description="Helical" evidence="5">
    <location>
        <begin position="293"/>
        <end position="311"/>
    </location>
</feature>
<feature type="domain" description="ABC-2 type transporter transmembrane" evidence="6">
    <location>
        <begin position="17"/>
        <end position="372"/>
    </location>
</feature>
<accession>A0A1V4I9U2</accession>
<dbReference type="Proteomes" id="UP000265930">
    <property type="component" value="Unassembled WGS sequence"/>
</dbReference>
<evidence type="ECO:0000256" key="1">
    <source>
        <dbReference type="ARBA" id="ARBA00004141"/>
    </source>
</evidence>
<protein>
    <submittedName>
        <fullName evidence="8">ABC transporter permease</fullName>
    </submittedName>
    <submittedName>
        <fullName evidence="7">ABC-2 family transporter protein</fullName>
    </submittedName>
</protein>
<organism evidence="7 9">
    <name type="scientific">Clostridium chromiireducens</name>
    <dbReference type="NCBI Taxonomy" id="225345"/>
    <lineage>
        <taxon>Bacteria</taxon>
        <taxon>Bacillati</taxon>
        <taxon>Bacillota</taxon>
        <taxon>Clostridia</taxon>
        <taxon>Eubacteriales</taxon>
        <taxon>Clostridiaceae</taxon>
        <taxon>Clostridium</taxon>
    </lineage>
</organism>
<evidence type="ECO:0000313" key="10">
    <source>
        <dbReference type="Proteomes" id="UP000265930"/>
    </source>
</evidence>
<keyword evidence="9" id="KW-1185">Reference proteome</keyword>
<evidence type="ECO:0000256" key="3">
    <source>
        <dbReference type="ARBA" id="ARBA00022989"/>
    </source>
</evidence>
<evidence type="ECO:0000259" key="6">
    <source>
        <dbReference type="Pfam" id="PF12698"/>
    </source>
</evidence>
<feature type="transmembrane region" description="Helical" evidence="5">
    <location>
        <begin position="184"/>
        <end position="206"/>
    </location>
</feature>
<dbReference type="PANTHER" id="PTHR43027:SF1">
    <property type="entry name" value="DOXORUBICIN RESISTANCE ABC TRANSPORTER PERMEASE PROTEIN DRRC-RELATED"/>
    <property type="match status" value="1"/>
</dbReference>
<dbReference type="STRING" id="225345.CLCHR_44790"/>
<evidence type="ECO:0000256" key="5">
    <source>
        <dbReference type="SAM" id="Phobius"/>
    </source>
</evidence>
<keyword evidence="2 5" id="KW-0812">Transmembrane</keyword>
<dbReference type="Proteomes" id="UP000191056">
    <property type="component" value="Unassembled WGS sequence"/>
</dbReference>
<feature type="transmembrane region" description="Helical" evidence="5">
    <location>
        <begin position="351"/>
        <end position="372"/>
    </location>
</feature>
<evidence type="ECO:0000313" key="8">
    <source>
        <dbReference type="EMBL" id="RII32376.1"/>
    </source>
</evidence>
<feature type="transmembrane region" description="Helical" evidence="5">
    <location>
        <begin position="20"/>
        <end position="38"/>
    </location>
</feature>
<comment type="caution">
    <text evidence="7">The sequence shown here is derived from an EMBL/GenBank/DDBJ whole genome shotgun (WGS) entry which is preliminary data.</text>
</comment>
<reference evidence="7 9" key="1">
    <citation type="submission" date="2017-03" db="EMBL/GenBank/DDBJ databases">
        <title>Genome sequence of Clostridium chromiireducens DSM 23318.</title>
        <authorList>
            <person name="Poehlein A."/>
            <person name="Daniel R."/>
        </authorList>
    </citation>
    <scope>NUCLEOTIDE SEQUENCE [LARGE SCALE GENOMIC DNA]</scope>
    <source>
        <strain evidence="7 9">DSM 23318</strain>
    </source>
</reference>
<evidence type="ECO:0000256" key="2">
    <source>
        <dbReference type="ARBA" id="ARBA00022692"/>
    </source>
</evidence>
<feature type="transmembrane region" description="Helical" evidence="5">
    <location>
        <begin position="227"/>
        <end position="249"/>
    </location>
</feature>
<dbReference type="RefSeq" id="WP_079442089.1">
    <property type="nucleotide sequence ID" value="NZ_JBLZIA010000008.1"/>
</dbReference>
<evidence type="ECO:0000313" key="9">
    <source>
        <dbReference type="Proteomes" id="UP000191056"/>
    </source>
</evidence>
<dbReference type="InterPro" id="IPR013525">
    <property type="entry name" value="ABC2_TM"/>
</dbReference>
<dbReference type="EMBL" id="MZGT01000102">
    <property type="protein sequence ID" value="OPJ56716.1"/>
    <property type="molecule type" value="Genomic_DNA"/>
</dbReference>
<comment type="subcellular location">
    <subcellularLocation>
        <location evidence="1">Membrane</location>
        <topology evidence="1">Multi-pass membrane protein</topology>
    </subcellularLocation>
</comment>
<evidence type="ECO:0000313" key="7">
    <source>
        <dbReference type="EMBL" id="OPJ56716.1"/>
    </source>
</evidence>
<gene>
    <name evidence="7" type="ORF">CLCHR_44790</name>
    <name evidence="8" type="ORF">D2A34_22115</name>
</gene>
<dbReference type="EMBL" id="QXDJ01000007">
    <property type="protein sequence ID" value="RII32376.1"/>
    <property type="molecule type" value="Genomic_DNA"/>
</dbReference>
<name>A0A1V4I9U2_9CLOT</name>
<reference evidence="8 10" key="2">
    <citation type="submission" date="2018-08" db="EMBL/GenBank/DDBJ databases">
        <title>Genome of Clostridium chromiireducens C1, DSM12136.</title>
        <authorList>
            <person name="Xing M."/>
            <person name="Wei Y."/>
            <person name="Ang E.L."/>
            <person name="Zhao H."/>
            <person name="Zhang Y."/>
        </authorList>
    </citation>
    <scope>NUCLEOTIDE SEQUENCE [LARGE SCALE GENOMIC DNA]</scope>
    <source>
        <strain evidence="8 10">C1</strain>
    </source>
</reference>
<feature type="transmembrane region" description="Helical" evidence="5">
    <location>
        <begin position="269"/>
        <end position="286"/>
    </location>
</feature>
<dbReference type="InterPro" id="IPR052902">
    <property type="entry name" value="ABC-2_transporter"/>
</dbReference>
<dbReference type="GO" id="GO:0016020">
    <property type="term" value="C:membrane"/>
    <property type="evidence" value="ECO:0007669"/>
    <property type="project" value="UniProtKB-SubCell"/>
</dbReference>
<dbReference type="AlphaFoldDB" id="A0A1V4I9U2"/>
<dbReference type="PANTHER" id="PTHR43027">
    <property type="entry name" value="DOXORUBICIN RESISTANCE ABC TRANSPORTER PERMEASE PROTEIN DRRC-RELATED"/>
    <property type="match status" value="1"/>
</dbReference>
<evidence type="ECO:0000256" key="4">
    <source>
        <dbReference type="ARBA" id="ARBA00023136"/>
    </source>
</evidence>
<sequence length="382" mass="42495">MFLAMLKKEFKQMLRSKKTLVFMFIFPIILITTLSVGLKNLMASGDIFGSGNEFSKVYYTINGETRYEHGFLEFKEGVEKAVNIKFEETPSLDGVKDEVDKYNALVHIEVNNSGFNLYSSKNGEKIKTKIFRGIFESILNEYAAFDTIGEYNPKAFENLVQNKYGEYVVKENIGEARDITSSEYYTFAELAMIILYIAGIVGESVYKEKQLTTINRIRLSKMRESSLIGAKVIVGVTISVLQVLLIYIYSTYVLDVNWGINTLKFMSMFFVFGVFVSVVGALVGIIAKNDTTVTGIVQVAIVVMCFLGGAYTPLSVMVGMGPISKLLCISPVYWINIAIGSLLCGIKSNAYFIAMIVPLVLSALCLIAYFGILKNKEGIAND</sequence>
<dbReference type="GO" id="GO:0140359">
    <property type="term" value="F:ABC-type transporter activity"/>
    <property type="evidence" value="ECO:0007669"/>
    <property type="project" value="InterPro"/>
</dbReference>
<dbReference type="OrthoDB" id="1883918at2"/>